<gene>
    <name evidence="9" type="ORF">KDM89_07210</name>
</gene>
<evidence type="ECO:0000259" key="7">
    <source>
        <dbReference type="Pfam" id="PF02770"/>
    </source>
</evidence>
<dbReference type="CDD" id="cd00567">
    <property type="entry name" value="ACAD"/>
    <property type="match status" value="1"/>
</dbReference>
<evidence type="ECO:0000259" key="8">
    <source>
        <dbReference type="Pfam" id="PF02771"/>
    </source>
</evidence>
<dbReference type="Pfam" id="PF02771">
    <property type="entry name" value="Acyl-CoA_dh_N"/>
    <property type="match status" value="1"/>
</dbReference>
<keyword evidence="4" id="KW-0274">FAD</keyword>
<dbReference type="Gene3D" id="2.40.110.10">
    <property type="entry name" value="Butyryl-CoA Dehydrogenase, subunit A, domain 2"/>
    <property type="match status" value="1"/>
</dbReference>
<evidence type="ECO:0000313" key="10">
    <source>
        <dbReference type="Proteomes" id="UP000680067"/>
    </source>
</evidence>
<dbReference type="GO" id="GO:0005886">
    <property type="term" value="C:plasma membrane"/>
    <property type="evidence" value="ECO:0007669"/>
    <property type="project" value="TreeGrafter"/>
</dbReference>
<dbReference type="AlphaFoldDB" id="A0A941DJ52"/>
<protein>
    <submittedName>
        <fullName evidence="9">Acyl-CoA dehydrogenase family protein</fullName>
    </submittedName>
</protein>
<dbReference type="InterPro" id="IPR009075">
    <property type="entry name" value="AcylCo_DH/oxidase_C"/>
</dbReference>
<feature type="domain" description="Acyl-CoA oxidase/dehydrogenase middle" evidence="7">
    <location>
        <begin position="123"/>
        <end position="221"/>
    </location>
</feature>
<dbReference type="Gene3D" id="1.10.540.10">
    <property type="entry name" value="Acyl-CoA dehydrogenase/oxidase, N-terminal domain"/>
    <property type="match status" value="1"/>
</dbReference>
<dbReference type="EMBL" id="JAGSPN010000004">
    <property type="protein sequence ID" value="MBR7781922.1"/>
    <property type="molecule type" value="Genomic_DNA"/>
</dbReference>
<dbReference type="Pfam" id="PF00441">
    <property type="entry name" value="Acyl-CoA_dh_1"/>
    <property type="match status" value="1"/>
</dbReference>
<evidence type="ECO:0000256" key="4">
    <source>
        <dbReference type="ARBA" id="ARBA00022827"/>
    </source>
</evidence>
<dbReference type="PANTHER" id="PTHR43884:SF19">
    <property type="entry name" value="ACYL-COA DEHYDROGENASE FADE4-RELATED"/>
    <property type="match status" value="1"/>
</dbReference>
<feature type="coiled-coil region" evidence="5">
    <location>
        <begin position="458"/>
        <end position="485"/>
    </location>
</feature>
<sequence>MMHDQYQLAAQLDQQFGDPALSSNLFSRATAMKLDEADAFPEAEVSRLHNLGLHQVYVPEQLGGRFVSAEAFVALGRVLARRNMSVAVSYSTMLWTMLAWIGGNHEQKQKIAKWVLETGEFPCLAYSEKTHGADLIANELTAEPQADGSYQLNGEKWPINRATRSGFLVLLAKVKKDQSLRNHSLFIVNKRELDCRQYYHLPRVKTHGLRGCDISGVGFKNARMPESARIGQEGHGLELALKGFQITRTFCTALSLGVGDSALRLVMQFALERQLYNGRMSELPHTRETLANAYLSQLLAETVSVISARGLHLFPRQFSSWSSVAKVQCTYLVDFACQKLASLLGARYFMREEHCDGIFQKFLRDGAIVSVFDGSSIICLDSLATLLPGIAKSRALNAGKISDDEIRCLFDLQAALPPFPFDSFELHGRGRDAVAECLPQLISVLQTESTGRPQCVTTKKIITHAQKLLQRLEQLEAEILSTEVVRGERNSPQQFAFAERYCAIHSCICALGFWICNRGRLNDFANDGVWLLAILERGGVPDFHTGGLQTAHTELLFGQLLHQYKQSHMFSLIPWQLARDGQTEQIS</sequence>
<reference evidence="9" key="1">
    <citation type="submission" date="2021-04" db="EMBL/GenBank/DDBJ databases">
        <title>novel species isolated from subtropical streams in China.</title>
        <authorList>
            <person name="Lu H."/>
        </authorList>
    </citation>
    <scope>NUCLEOTIDE SEQUENCE</scope>
    <source>
        <strain evidence="9">LFS511W</strain>
    </source>
</reference>
<dbReference type="GO" id="GO:0050660">
    <property type="term" value="F:flavin adenine dinucleotide binding"/>
    <property type="evidence" value="ECO:0007669"/>
    <property type="project" value="InterPro"/>
</dbReference>
<evidence type="ECO:0000256" key="5">
    <source>
        <dbReference type="SAM" id="Coils"/>
    </source>
</evidence>
<dbReference type="PANTHER" id="PTHR43884">
    <property type="entry name" value="ACYL-COA DEHYDROGENASE"/>
    <property type="match status" value="1"/>
</dbReference>
<dbReference type="Pfam" id="PF02770">
    <property type="entry name" value="Acyl-CoA_dh_M"/>
    <property type="match status" value="1"/>
</dbReference>
<dbReference type="InterPro" id="IPR006091">
    <property type="entry name" value="Acyl-CoA_Oxase/DH_mid-dom"/>
</dbReference>
<dbReference type="InterPro" id="IPR013786">
    <property type="entry name" value="AcylCoA_DH/ox_N"/>
</dbReference>
<comment type="similarity">
    <text evidence="2">Belongs to the acyl-CoA dehydrogenase family.</text>
</comment>
<accession>A0A941DJ52</accession>
<dbReference type="InterPro" id="IPR009100">
    <property type="entry name" value="AcylCoA_DH/oxidase_NM_dom_sf"/>
</dbReference>
<dbReference type="Gene3D" id="1.20.140.10">
    <property type="entry name" value="Butyryl-CoA Dehydrogenase, subunit A, domain 3"/>
    <property type="match status" value="1"/>
</dbReference>
<keyword evidence="5" id="KW-0175">Coiled coil</keyword>
<dbReference type="GO" id="GO:0003995">
    <property type="term" value="F:acyl-CoA dehydrogenase activity"/>
    <property type="evidence" value="ECO:0007669"/>
    <property type="project" value="TreeGrafter"/>
</dbReference>
<proteinExistence type="inferred from homology"/>
<feature type="domain" description="Acyl-CoA dehydrogenase/oxidase N-terminal" evidence="8">
    <location>
        <begin position="31"/>
        <end position="111"/>
    </location>
</feature>
<keyword evidence="10" id="KW-1185">Reference proteome</keyword>
<dbReference type="SUPFAM" id="SSF47203">
    <property type="entry name" value="Acyl-CoA dehydrogenase C-terminal domain-like"/>
    <property type="match status" value="1"/>
</dbReference>
<dbReference type="InterPro" id="IPR046373">
    <property type="entry name" value="Acyl-CoA_Oxase/DH_mid-dom_sf"/>
</dbReference>
<dbReference type="Proteomes" id="UP000680067">
    <property type="component" value="Unassembled WGS sequence"/>
</dbReference>
<dbReference type="InterPro" id="IPR036250">
    <property type="entry name" value="AcylCo_DH-like_C"/>
</dbReference>
<dbReference type="RefSeq" id="WP_212687274.1">
    <property type="nucleotide sequence ID" value="NZ_JAGSPN010000004.1"/>
</dbReference>
<evidence type="ECO:0000313" key="9">
    <source>
        <dbReference type="EMBL" id="MBR7781922.1"/>
    </source>
</evidence>
<comment type="cofactor">
    <cofactor evidence="1">
        <name>FAD</name>
        <dbReference type="ChEBI" id="CHEBI:57692"/>
    </cofactor>
</comment>
<dbReference type="InterPro" id="IPR037069">
    <property type="entry name" value="AcylCoA_DH/ox_N_sf"/>
</dbReference>
<keyword evidence="3" id="KW-0285">Flavoprotein</keyword>
<organism evidence="9 10">
    <name type="scientific">Undibacterium luofuense</name>
    <dbReference type="NCBI Taxonomy" id="2828733"/>
    <lineage>
        <taxon>Bacteria</taxon>
        <taxon>Pseudomonadati</taxon>
        <taxon>Pseudomonadota</taxon>
        <taxon>Betaproteobacteria</taxon>
        <taxon>Burkholderiales</taxon>
        <taxon>Oxalobacteraceae</taxon>
        <taxon>Undibacterium</taxon>
    </lineage>
</organism>
<comment type="caution">
    <text evidence="9">The sequence shown here is derived from an EMBL/GenBank/DDBJ whole genome shotgun (WGS) entry which is preliminary data.</text>
</comment>
<evidence type="ECO:0000256" key="3">
    <source>
        <dbReference type="ARBA" id="ARBA00022630"/>
    </source>
</evidence>
<evidence type="ECO:0000259" key="6">
    <source>
        <dbReference type="Pfam" id="PF00441"/>
    </source>
</evidence>
<feature type="domain" description="Acyl-CoA dehydrogenase/oxidase C-terminal" evidence="6">
    <location>
        <begin position="234"/>
        <end position="384"/>
    </location>
</feature>
<dbReference type="SUPFAM" id="SSF56645">
    <property type="entry name" value="Acyl-CoA dehydrogenase NM domain-like"/>
    <property type="match status" value="1"/>
</dbReference>
<name>A0A941DJ52_9BURK</name>
<evidence type="ECO:0000256" key="2">
    <source>
        <dbReference type="ARBA" id="ARBA00009347"/>
    </source>
</evidence>
<evidence type="ECO:0000256" key="1">
    <source>
        <dbReference type="ARBA" id="ARBA00001974"/>
    </source>
</evidence>